<accession>A0AAV9PBR7</accession>
<dbReference type="Gene3D" id="3.30.560.10">
    <property type="entry name" value="Glucose Oxidase, domain 3"/>
    <property type="match status" value="1"/>
</dbReference>
<name>A0AAV9PBR7_9PEZI</name>
<keyword evidence="2 3" id="KW-0274">FAD</keyword>
<dbReference type="Pfam" id="PF05199">
    <property type="entry name" value="GMC_oxred_C"/>
    <property type="match status" value="1"/>
</dbReference>
<dbReference type="InterPro" id="IPR000172">
    <property type="entry name" value="GMC_OxRdtase_N"/>
</dbReference>
<dbReference type="GO" id="GO:0050660">
    <property type="term" value="F:flavin adenine dinucleotide binding"/>
    <property type="evidence" value="ECO:0007669"/>
    <property type="project" value="InterPro"/>
</dbReference>
<comment type="cofactor">
    <cofactor evidence="2">
        <name>FAD</name>
        <dbReference type="ChEBI" id="CHEBI:57692"/>
    </cofactor>
</comment>
<evidence type="ECO:0000259" key="4">
    <source>
        <dbReference type="PROSITE" id="PS00623"/>
    </source>
</evidence>
<comment type="caution">
    <text evidence="5">The sequence shown here is derived from an EMBL/GenBank/DDBJ whole genome shotgun (WGS) entry which is preliminary data.</text>
</comment>
<reference evidence="5 6" key="1">
    <citation type="submission" date="2023-08" db="EMBL/GenBank/DDBJ databases">
        <title>Black Yeasts Isolated from many extreme environments.</title>
        <authorList>
            <person name="Coleine C."/>
            <person name="Stajich J.E."/>
            <person name="Selbmann L."/>
        </authorList>
    </citation>
    <scope>NUCLEOTIDE SEQUENCE [LARGE SCALE GENOMIC DNA]</scope>
    <source>
        <strain evidence="5 6">CCFEE 5935</strain>
    </source>
</reference>
<dbReference type="SUPFAM" id="SSF51905">
    <property type="entry name" value="FAD/NAD(P)-binding domain"/>
    <property type="match status" value="1"/>
</dbReference>
<dbReference type="AlphaFoldDB" id="A0AAV9PBR7"/>
<protein>
    <recommendedName>
        <fullName evidence="4">Glucose-methanol-choline oxidoreductase N-terminal domain-containing protein</fullName>
    </recommendedName>
</protein>
<dbReference type="Gene3D" id="3.50.50.60">
    <property type="entry name" value="FAD/NAD(P)-binding domain"/>
    <property type="match status" value="1"/>
</dbReference>
<dbReference type="InterPro" id="IPR012132">
    <property type="entry name" value="GMC_OxRdtase"/>
</dbReference>
<feature type="domain" description="Glucose-methanol-choline oxidoreductase N-terminal" evidence="4">
    <location>
        <begin position="104"/>
        <end position="127"/>
    </location>
</feature>
<dbReference type="RefSeq" id="XP_064658476.1">
    <property type="nucleotide sequence ID" value="XM_064803561.1"/>
</dbReference>
<gene>
    <name evidence="5" type="ORF">LTR77_006319</name>
</gene>
<keyword evidence="6" id="KW-1185">Reference proteome</keyword>
<dbReference type="PIRSF" id="PIRSF000137">
    <property type="entry name" value="Alcohol_oxidase"/>
    <property type="match status" value="1"/>
</dbReference>
<sequence length="619" mass="67478">MATNGNTNGHAGSALCSVKEFTAQDFDYVVVGGGTAGLCVAARLTENPDVKVGVIEAGSDRMDDPQVYTPSLYPTLIGREKYDWCFHSVPQPTAANKSYSMPRGKLLGGSSGINYLMYVRGSKGDYDGWESLGNKGWGFDGMAPYFRKHQCLDPLEDDRVDEKFMPTGMKTKYHGSDGPIHTSFNDFYQPYEKDFCTAAYEVGGKPSTLVDAWSGDHMGFYSSLAAVDRTSDKGRRSYSATGYLRPNLGRPNLKVLTEAMVTKVNLDGSTATGVDFIHNGQTYTIKASREVILSGGVINSPQILELSGIGDPKVLKEAGVECKVENDRVGANFQDHILGGMLYDLADGVISMDSMHGAEYAKAAQEQYDKDNNGPYGSPGMLMGFVSYASLVSPEQLNATIKEVRKNSLAKTDFEKRQEDIIVKQLSDPTFANIQTFCIPCQLDMTAGESQVKFFSVPPDGKNRVSLLVCLEHPLSRGTVHITSSDPMQAPRIDPGYFRNNADAKILAAGIKWMDKVANRPILAKSLGDRIQPPKDASIETEEERVEFVKNHISTQYHLIGTCTMGEVTDDKLKVKGVNKLRVIDASVFPGHVSGNIMASTYAVAEKGADLVKADDGRF</sequence>
<dbReference type="PANTHER" id="PTHR11552:SF210">
    <property type="entry name" value="GLUCOSE-METHANOL-CHOLINE OXIDOREDUCTASE N-TERMINAL DOMAIN-CONTAINING PROTEIN-RELATED"/>
    <property type="match status" value="1"/>
</dbReference>
<keyword evidence="3" id="KW-0285">Flavoprotein</keyword>
<dbReference type="Pfam" id="PF00732">
    <property type="entry name" value="GMC_oxred_N"/>
    <property type="match status" value="1"/>
</dbReference>
<proteinExistence type="inferred from homology"/>
<dbReference type="Proteomes" id="UP001337655">
    <property type="component" value="Unassembled WGS sequence"/>
</dbReference>
<dbReference type="SUPFAM" id="SSF54373">
    <property type="entry name" value="FAD-linked reductases, C-terminal domain"/>
    <property type="match status" value="1"/>
</dbReference>
<evidence type="ECO:0000256" key="2">
    <source>
        <dbReference type="PIRSR" id="PIRSR000137-2"/>
    </source>
</evidence>
<dbReference type="InterPro" id="IPR036188">
    <property type="entry name" value="FAD/NAD-bd_sf"/>
</dbReference>
<comment type="similarity">
    <text evidence="1 3">Belongs to the GMC oxidoreductase family.</text>
</comment>
<dbReference type="PROSITE" id="PS00623">
    <property type="entry name" value="GMC_OXRED_1"/>
    <property type="match status" value="1"/>
</dbReference>
<dbReference type="EMBL" id="JAVRRT010000009">
    <property type="protein sequence ID" value="KAK5169010.1"/>
    <property type="molecule type" value="Genomic_DNA"/>
</dbReference>
<organism evidence="5 6">
    <name type="scientific">Saxophila tyrrhenica</name>
    <dbReference type="NCBI Taxonomy" id="1690608"/>
    <lineage>
        <taxon>Eukaryota</taxon>
        <taxon>Fungi</taxon>
        <taxon>Dikarya</taxon>
        <taxon>Ascomycota</taxon>
        <taxon>Pezizomycotina</taxon>
        <taxon>Dothideomycetes</taxon>
        <taxon>Dothideomycetidae</taxon>
        <taxon>Mycosphaerellales</taxon>
        <taxon>Extremaceae</taxon>
        <taxon>Saxophila</taxon>
    </lineage>
</organism>
<dbReference type="PANTHER" id="PTHR11552">
    <property type="entry name" value="GLUCOSE-METHANOL-CHOLINE GMC OXIDOREDUCTASE"/>
    <property type="match status" value="1"/>
</dbReference>
<evidence type="ECO:0000313" key="5">
    <source>
        <dbReference type="EMBL" id="KAK5169010.1"/>
    </source>
</evidence>
<evidence type="ECO:0000256" key="1">
    <source>
        <dbReference type="ARBA" id="ARBA00010790"/>
    </source>
</evidence>
<evidence type="ECO:0000256" key="3">
    <source>
        <dbReference type="RuleBase" id="RU003968"/>
    </source>
</evidence>
<dbReference type="GeneID" id="89927659"/>
<feature type="binding site" evidence="2">
    <location>
        <position position="261"/>
    </location>
    <ligand>
        <name>FAD</name>
        <dbReference type="ChEBI" id="CHEBI:57692"/>
    </ligand>
</feature>
<evidence type="ECO:0000313" key="6">
    <source>
        <dbReference type="Proteomes" id="UP001337655"/>
    </source>
</evidence>
<dbReference type="GO" id="GO:0016614">
    <property type="term" value="F:oxidoreductase activity, acting on CH-OH group of donors"/>
    <property type="evidence" value="ECO:0007669"/>
    <property type="project" value="InterPro"/>
</dbReference>
<dbReference type="InterPro" id="IPR007867">
    <property type="entry name" value="GMC_OxRtase_C"/>
</dbReference>